<name>A0A507DM10_9FUNG</name>
<evidence type="ECO:0000313" key="9">
    <source>
        <dbReference type="EMBL" id="TPX51918.1"/>
    </source>
</evidence>
<dbReference type="PROSITE" id="PS50850">
    <property type="entry name" value="MFS"/>
    <property type="match status" value="1"/>
</dbReference>
<feature type="transmembrane region" description="Helical" evidence="7">
    <location>
        <begin position="112"/>
        <end position="132"/>
    </location>
</feature>
<evidence type="ECO:0000256" key="1">
    <source>
        <dbReference type="ARBA" id="ARBA00004141"/>
    </source>
</evidence>
<feature type="compositionally biased region" description="Acidic residues" evidence="6">
    <location>
        <begin position="252"/>
        <end position="267"/>
    </location>
</feature>
<comment type="caution">
    <text evidence="9">The sequence shown here is derived from an EMBL/GenBank/DDBJ whole genome shotgun (WGS) entry which is preliminary data.</text>
</comment>
<dbReference type="GO" id="GO:0022857">
    <property type="term" value="F:transmembrane transporter activity"/>
    <property type="evidence" value="ECO:0007669"/>
    <property type="project" value="InterPro"/>
</dbReference>
<keyword evidence="3 7" id="KW-0812">Transmembrane</keyword>
<dbReference type="VEuPathDB" id="FungiDB:SeMB42_g01775"/>
<reference evidence="9 10" key="1">
    <citation type="journal article" date="2019" name="Sci. Rep.">
        <title>Comparative genomics of chytrid fungi reveal insights into the obligate biotrophic and pathogenic lifestyle of Synchytrium endobioticum.</title>
        <authorList>
            <person name="van de Vossenberg B.T.L.H."/>
            <person name="Warris S."/>
            <person name="Nguyen H.D.T."/>
            <person name="van Gent-Pelzer M.P.E."/>
            <person name="Joly D.L."/>
            <person name="van de Geest H.C."/>
            <person name="Bonants P.J.M."/>
            <person name="Smith D.S."/>
            <person name="Levesque C.A."/>
            <person name="van der Lee T.A.J."/>
        </authorList>
    </citation>
    <scope>NUCLEOTIDE SEQUENCE [LARGE SCALE GENOMIC DNA]</scope>
    <source>
        <strain evidence="9 10">MB42</strain>
    </source>
</reference>
<feature type="transmembrane region" description="Helical" evidence="7">
    <location>
        <begin position="472"/>
        <end position="490"/>
    </location>
</feature>
<evidence type="ECO:0000256" key="6">
    <source>
        <dbReference type="SAM" id="MobiDB-lite"/>
    </source>
</evidence>
<dbReference type="InterPro" id="IPR036259">
    <property type="entry name" value="MFS_trans_sf"/>
</dbReference>
<keyword evidence="10" id="KW-1185">Reference proteome</keyword>
<dbReference type="InterPro" id="IPR011701">
    <property type="entry name" value="MFS"/>
</dbReference>
<dbReference type="InterPro" id="IPR020846">
    <property type="entry name" value="MFS_dom"/>
</dbReference>
<dbReference type="Gene3D" id="1.20.1250.20">
    <property type="entry name" value="MFS general substrate transporter like domains"/>
    <property type="match status" value="1"/>
</dbReference>
<evidence type="ECO:0000256" key="3">
    <source>
        <dbReference type="ARBA" id="ARBA00022692"/>
    </source>
</evidence>
<feature type="transmembrane region" description="Helical" evidence="7">
    <location>
        <begin position="533"/>
        <end position="555"/>
    </location>
</feature>
<feature type="transmembrane region" description="Helical" evidence="7">
    <location>
        <begin position="561"/>
        <end position="585"/>
    </location>
</feature>
<accession>A0A507DM10</accession>
<gene>
    <name evidence="9" type="ORF">SeMB42_g01775</name>
</gene>
<dbReference type="GO" id="GO:0016020">
    <property type="term" value="C:membrane"/>
    <property type="evidence" value="ECO:0007669"/>
    <property type="project" value="UniProtKB-SubCell"/>
</dbReference>
<keyword evidence="2" id="KW-0813">Transport</keyword>
<keyword evidence="5 7" id="KW-0472">Membrane</keyword>
<evidence type="ECO:0000256" key="7">
    <source>
        <dbReference type="SAM" id="Phobius"/>
    </source>
</evidence>
<proteinExistence type="predicted"/>
<feature type="transmembrane region" description="Helical" evidence="7">
    <location>
        <begin position="218"/>
        <end position="241"/>
    </location>
</feature>
<dbReference type="AlphaFoldDB" id="A0A507DM10"/>
<evidence type="ECO:0000313" key="10">
    <source>
        <dbReference type="Proteomes" id="UP000317494"/>
    </source>
</evidence>
<feature type="transmembrane region" description="Helical" evidence="7">
    <location>
        <begin position="174"/>
        <end position="198"/>
    </location>
</feature>
<comment type="subcellular location">
    <subcellularLocation>
        <location evidence="1">Membrane</location>
        <topology evidence="1">Multi-pass membrane protein</topology>
    </subcellularLocation>
</comment>
<evidence type="ECO:0000256" key="5">
    <source>
        <dbReference type="ARBA" id="ARBA00023136"/>
    </source>
</evidence>
<feature type="transmembrane region" description="Helical" evidence="7">
    <location>
        <begin position="82"/>
        <end position="105"/>
    </location>
</feature>
<evidence type="ECO:0000256" key="4">
    <source>
        <dbReference type="ARBA" id="ARBA00022989"/>
    </source>
</evidence>
<feature type="transmembrane region" description="Helical" evidence="7">
    <location>
        <begin position="440"/>
        <end position="460"/>
    </location>
</feature>
<dbReference type="SUPFAM" id="SSF103473">
    <property type="entry name" value="MFS general substrate transporter"/>
    <property type="match status" value="1"/>
</dbReference>
<dbReference type="PANTHER" id="PTHR23504:SF15">
    <property type="entry name" value="MAJOR FACILITATOR SUPERFAMILY (MFS) PROFILE DOMAIN-CONTAINING PROTEIN"/>
    <property type="match status" value="1"/>
</dbReference>
<keyword evidence="4 7" id="KW-1133">Transmembrane helix</keyword>
<evidence type="ECO:0000256" key="2">
    <source>
        <dbReference type="ARBA" id="ARBA00022448"/>
    </source>
</evidence>
<feature type="transmembrane region" description="Helical" evidence="7">
    <location>
        <begin position="50"/>
        <end position="70"/>
    </location>
</feature>
<organism evidence="9 10">
    <name type="scientific">Synchytrium endobioticum</name>
    <dbReference type="NCBI Taxonomy" id="286115"/>
    <lineage>
        <taxon>Eukaryota</taxon>
        <taxon>Fungi</taxon>
        <taxon>Fungi incertae sedis</taxon>
        <taxon>Chytridiomycota</taxon>
        <taxon>Chytridiomycota incertae sedis</taxon>
        <taxon>Chytridiomycetes</taxon>
        <taxon>Synchytriales</taxon>
        <taxon>Synchytriaceae</taxon>
        <taxon>Synchytrium</taxon>
    </lineage>
</organism>
<feature type="transmembrane region" description="Helical" evidence="7">
    <location>
        <begin position="496"/>
        <end position="521"/>
    </location>
</feature>
<sequence>MMCKPLNHQEAGLFLFADEEDRSFLLAANLMARRDIGFFEKVEDNVWQTLLLLLTILPEGMLDAMLAALLPFMLRLAVSEQMVGFCVGYISSAFYLPLLVMNYVWGATADRYGRYPVLIAGLVVMISTSLYLSFATTFWGIFIARFVAGIFGANSTIAKGTIGLIHQDNSARAVYFALYSVLYGGAGLVGPVLAGLLAEPAKQPNSGLAQWKFFQDHPYSLPPIVAAMLGGFVLAVSILFFKEPSPYKAISVDDESDSDVEIEDDPEGQGVSVPTGSSDRRSGSLTRNEPVRRAKRSRRRKPSESAIASPDDLSPYFSSSGLLPPSYPTSTITVPSGATKVVIGEEAIVRADRSITRTGSRGSIYGSSSRRTSSRATTATSRDALLEVKPTLALSNIYVASFLYSLIALCQMTYVTATPLLLSSSVANGGLGFPAIETGILASMLALSKLFTQIFVFAPVHARLGTVNCYRFGMGILVIPLLASPLLYILSNTSLWFGVITFQLLLGLGEGLAYLSALIIITDSSGGDSQGTGHGFASALAAGMRAFAPTVAGSLWSISHIFVFIICGAFAMVGLSLGGIANTIATRQSRIRLSTSAPDPTGGNAHATAIFGNLGSNGTSIAIPC</sequence>
<feature type="transmembrane region" description="Helical" evidence="7">
    <location>
        <begin position="138"/>
        <end position="162"/>
    </location>
</feature>
<feature type="region of interest" description="Disordered" evidence="6">
    <location>
        <begin position="251"/>
        <end position="312"/>
    </location>
</feature>
<feature type="domain" description="Major facilitator superfamily (MFS) profile" evidence="8">
    <location>
        <begin position="48"/>
        <end position="586"/>
    </location>
</feature>
<evidence type="ECO:0000259" key="8">
    <source>
        <dbReference type="PROSITE" id="PS50850"/>
    </source>
</evidence>
<dbReference type="Proteomes" id="UP000317494">
    <property type="component" value="Unassembled WGS sequence"/>
</dbReference>
<dbReference type="Pfam" id="PF07690">
    <property type="entry name" value="MFS_1"/>
    <property type="match status" value="1"/>
</dbReference>
<dbReference type="PANTHER" id="PTHR23504">
    <property type="entry name" value="MAJOR FACILITATOR SUPERFAMILY DOMAIN-CONTAINING PROTEIN 10"/>
    <property type="match status" value="1"/>
</dbReference>
<protein>
    <recommendedName>
        <fullName evidence="8">Major facilitator superfamily (MFS) profile domain-containing protein</fullName>
    </recommendedName>
</protein>
<feature type="compositionally biased region" description="Polar residues" evidence="6">
    <location>
        <begin position="272"/>
        <end position="287"/>
    </location>
</feature>
<dbReference type="EMBL" id="QEAN01000048">
    <property type="protein sequence ID" value="TPX51918.1"/>
    <property type="molecule type" value="Genomic_DNA"/>
</dbReference>
<feature type="transmembrane region" description="Helical" evidence="7">
    <location>
        <begin position="397"/>
        <end position="420"/>
    </location>
</feature>